<feature type="region of interest" description="Disordered" evidence="1">
    <location>
        <begin position="57"/>
        <end position="79"/>
    </location>
</feature>
<dbReference type="CTD" id="101661057"/>
<dbReference type="PANTHER" id="PTHR36873:SF1">
    <property type="entry name" value="HYPOTHETICAL GENE SUPPORTED BY BC079057"/>
    <property type="match status" value="1"/>
</dbReference>
<sequence>MTERVLEKLSALDKRSEKVMDIWTQKCWMQNVSRKKSLRIPLTFDFHTGFEKPCPKSIPSKLKESSQKEQSSVDGRKVDKKLTSGSNVWKPKLLTSGLLPRKCLFGKANMRPYSVPGNLKYQLLVEKLQFSEAPAQWKSVKPFLYPKSKDKAETGHMIPWIRISQPTPSSFKGPALGTPEFSAPYYQSSYREKERKCTDFPGKNRYLFQKFGKIPDTTGILPRDGVRGR</sequence>
<name>A0A6P5KSM9_PHACI</name>
<dbReference type="PANTHER" id="PTHR36873">
    <property type="entry name" value="HYPOTHETICAL GENE SUPPORTED BY BC079057"/>
    <property type="match status" value="1"/>
</dbReference>
<dbReference type="AlphaFoldDB" id="A0A6P5KSM9"/>
<protein>
    <submittedName>
        <fullName evidence="3">Uncharacterized protein C1orf141 homolog isoform X1</fullName>
    </submittedName>
</protein>
<dbReference type="GeneID" id="110212915"/>
<dbReference type="Pfam" id="PF15078">
    <property type="entry name" value="DUF4545"/>
    <property type="match status" value="1"/>
</dbReference>
<dbReference type="RefSeq" id="XP_020848723.1">
    <property type="nucleotide sequence ID" value="XM_020993064.1"/>
</dbReference>
<proteinExistence type="predicted"/>
<evidence type="ECO:0000313" key="3">
    <source>
        <dbReference type="RefSeq" id="XP_020848723.1"/>
    </source>
</evidence>
<reference evidence="3" key="1">
    <citation type="submission" date="2025-08" db="UniProtKB">
        <authorList>
            <consortium name="RefSeq"/>
        </authorList>
    </citation>
    <scope>IDENTIFICATION</scope>
    <source>
        <tissue evidence="3">Spleen</tissue>
    </source>
</reference>
<organism evidence="2 3">
    <name type="scientific">Phascolarctos cinereus</name>
    <name type="common">Koala</name>
    <dbReference type="NCBI Taxonomy" id="38626"/>
    <lineage>
        <taxon>Eukaryota</taxon>
        <taxon>Metazoa</taxon>
        <taxon>Chordata</taxon>
        <taxon>Craniata</taxon>
        <taxon>Vertebrata</taxon>
        <taxon>Euteleostomi</taxon>
        <taxon>Mammalia</taxon>
        <taxon>Metatheria</taxon>
        <taxon>Diprotodontia</taxon>
        <taxon>Phascolarctidae</taxon>
        <taxon>Phascolarctos</taxon>
    </lineage>
</organism>
<gene>
    <name evidence="3" type="primary">CUNH1orf141</name>
</gene>
<dbReference type="InterPro" id="IPR027847">
    <property type="entry name" value="DUF4545"/>
</dbReference>
<keyword evidence="2" id="KW-1185">Reference proteome</keyword>
<evidence type="ECO:0000256" key="1">
    <source>
        <dbReference type="SAM" id="MobiDB-lite"/>
    </source>
</evidence>
<dbReference type="Proteomes" id="UP000515140">
    <property type="component" value="Unplaced"/>
</dbReference>
<accession>A0A6P5KSM9</accession>
<evidence type="ECO:0000313" key="2">
    <source>
        <dbReference type="Proteomes" id="UP000515140"/>
    </source>
</evidence>
<dbReference type="KEGG" id="pcw:110212915"/>
<dbReference type="InParanoid" id="A0A6P5KSM9"/>